<feature type="domain" description="Conserved oligomeric Golgi complex subunit 2 C-terminal" evidence="1">
    <location>
        <begin position="110"/>
        <end position="248"/>
    </location>
</feature>
<gene>
    <name evidence="2" type="ORF">HG535_0F01220</name>
</gene>
<evidence type="ECO:0000259" key="1">
    <source>
        <dbReference type="Pfam" id="PF22431"/>
    </source>
</evidence>
<dbReference type="OrthoDB" id="4034328at2759"/>
<protein>
    <recommendedName>
        <fullName evidence="1">Conserved oligomeric Golgi complex subunit 2 C-terminal domain-containing protein</fullName>
    </recommendedName>
</protein>
<dbReference type="AlphaFoldDB" id="A0A7H9B4J6"/>
<keyword evidence="3" id="KW-1185">Reference proteome</keyword>
<organism evidence="2 3">
    <name type="scientific">Zygotorulaspora mrakii</name>
    <name type="common">Zygosaccharomyces mrakii</name>
    <dbReference type="NCBI Taxonomy" id="42260"/>
    <lineage>
        <taxon>Eukaryota</taxon>
        <taxon>Fungi</taxon>
        <taxon>Dikarya</taxon>
        <taxon>Ascomycota</taxon>
        <taxon>Saccharomycotina</taxon>
        <taxon>Saccharomycetes</taxon>
        <taxon>Saccharomycetales</taxon>
        <taxon>Saccharomycetaceae</taxon>
        <taxon>Zygotorulaspora</taxon>
    </lineage>
</organism>
<sequence length="258" mass="30033">MDFLEDDEIDLDLPTVTDIDRDLFTKEVEKAGDISAACISFDVDDFLMNNNFQYMPLEDLIKDFSHLSQNMVHILMDKITNKYDDCLKFCEPYIDRDNESALDLQKAKMDVNQFIAQLDKLMHKDLARTRKVISETLDYVRKLDDFWHQLDDQARIPDMLALAKQLSKTLHMMCGTETLEETLCIELMAQLHSLVIRISSVLEGLSIINSTYVHHLQNEYHGLLQEFQISLKILTDRCLQDPKQYEKLSRALVSTLHQ</sequence>
<dbReference type="RefSeq" id="XP_037145337.1">
    <property type="nucleotide sequence ID" value="XM_037289442.1"/>
</dbReference>
<dbReference type="Proteomes" id="UP000509704">
    <property type="component" value="Chromosome 6"/>
</dbReference>
<dbReference type="InterPro" id="IPR054494">
    <property type="entry name" value="COG2_C"/>
</dbReference>
<evidence type="ECO:0000313" key="2">
    <source>
        <dbReference type="EMBL" id="QLG73611.1"/>
    </source>
</evidence>
<reference evidence="2 3" key="1">
    <citation type="submission" date="2020-07" db="EMBL/GenBank/DDBJ databases">
        <title>The yeast mating-type switching endonuclease HO is a domesticated member of an unorthodox homing genetic element family.</title>
        <authorList>
            <person name="Coughlan A.Y."/>
            <person name="Lombardi L."/>
            <person name="Braun-Galleani S."/>
            <person name="Martos A.R."/>
            <person name="Galeote V."/>
            <person name="Bigey F."/>
            <person name="Dequin S."/>
            <person name="Byrne K.P."/>
            <person name="Wolfe K.H."/>
        </authorList>
    </citation>
    <scope>NUCLEOTIDE SEQUENCE [LARGE SCALE GENOMIC DNA]</scope>
    <source>
        <strain evidence="2 3">NRRL Y-6702</strain>
    </source>
</reference>
<dbReference type="EMBL" id="CP058609">
    <property type="protein sequence ID" value="QLG73611.1"/>
    <property type="molecule type" value="Genomic_DNA"/>
</dbReference>
<proteinExistence type="predicted"/>
<accession>A0A7H9B4J6</accession>
<dbReference type="Gene3D" id="1.20.58.1240">
    <property type="match status" value="1"/>
</dbReference>
<dbReference type="GeneID" id="59237370"/>
<name>A0A7H9B4J6_ZYGMR</name>
<dbReference type="KEGG" id="zmk:HG535_0F01220"/>
<dbReference type="Pfam" id="PF22431">
    <property type="entry name" value="COG2p_C"/>
    <property type="match status" value="1"/>
</dbReference>
<evidence type="ECO:0000313" key="3">
    <source>
        <dbReference type="Proteomes" id="UP000509704"/>
    </source>
</evidence>